<sequence>MNATDLLLYHTVFVGGLVVMCAIGAILAAWLRSRQPIMAVPASGQLTIRFPEPTAPMNSTLPDLPGRTELHSTHWNSEPRPGS</sequence>
<keyword evidence="2" id="KW-0812">Transmembrane</keyword>
<comment type="caution">
    <text evidence="3">The sequence shown here is derived from an EMBL/GenBank/DDBJ whole genome shotgun (WGS) entry which is preliminary data.</text>
</comment>
<keyword evidence="2" id="KW-0472">Membrane</keyword>
<dbReference type="RefSeq" id="WP_283434369.1">
    <property type="nucleotide sequence ID" value="NZ_FXUG01000013.1"/>
</dbReference>
<name>A0ABY1QGN5_9BACT</name>
<dbReference type="Proteomes" id="UP001158067">
    <property type="component" value="Unassembled WGS sequence"/>
</dbReference>
<protein>
    <submittedName>
        <fullName evidence="3">Uncharacterized protein</fullName>
    </submittedName>
</protein>
<feature type="transmembrane region" description="Helical" evidence="2">
    <location>
        <begin position="6"/>
        <end position="31"/>
    </location>
</feature>
<evidence type="ECO:0000256" key="1">
    <source>
        <dbReference type="SAM" id="MobiDB-lite"/>
    </source>
</evidence>
<reference evidence="3 4" key="1">
    <citation type="submission" date="2017-05" db="EMBL/GenBank/DDBJ databases">
        <authorList>
            <person name="Varghese N."/>
            <person name="Submissions S."/>
        </authorList>
    </citation>
    <scope>NUCLEOTIDE SEQUENCE [LARGE SCALE GENOMIC DNA]</scope>
    <source>
        <strain evidence="3 4">DSM 25457</strain>
    </source>
</reference>
<keyword evidence="4" id="KW-1185">Reference proteome</keyword>
<organism evidence="3 4">
    <name type="scientific">Neorhodopirellula lusitana</name>
    <dbReference type="NCBI Taxonomy" id="445327"/>
    <lineage>
        <taxon>Bacteria</taxon>
        <taxon>Pseudomonadati</taxon>
        <taxon>Planctomycetota</taxon>
        <taxon>Planctomycetia</taxon>
        <taxon>Pirellulales</taxon>
        <taxon>Pirellulaceae</taxon>
        <taxon>Neorhodopirellula</taxon>
    </lineage>
</organism>
<evidence type="ECO:0000313" key="3">
    <source>
        <dbReference type="EMBL" id="SMP70735.1"/>
    </source>
</evidence>
<gene>
    <name evidence="3" type="ORF">SAMN06265222_113116</name>
</gene>
<keyword evidence="2" id="KW-1133">Transmembrane helix</keyword>
<accession>A0ABY1QGN5</accession>
<dbReference type="EMBL" id="FXUG01000013">
    <property type="protein sequence ID" value="SMP70735.1"/>
    <property type="molecule type" value="Genomic_DNA"/>
</dbReference>
<evidence type="ECO:0000313" key="4">
    <source>
        <dbReference type="Proteomes" id="UP001158067"/>
    </source>
</evidence>
<evidence type="ECO:0000256" key="2">
    <source>
        <dbReference type="SAM" id="Phobius"/>
    </source>
</evidence>
<proteinExistence type="predicted"/>
<feature type="region of interest" description="Disordered" evidence="1">
    <location>
        <begin position="54"/>
        <end position="83"/>
    </location>
</feature>